<evidence type="ECO:0000256" key="3">
    <source>
        <dbReference type="ARBA" id="ARBA00023125"/>
    </source>
</evidence>
<dbReference type="PROSITE" id="PS00715">
    <property type="entry name" value="SIGMA70_1"/>
    <property type="match status" value="1"/>
</dbReference>
<gene>
    <name evidence="6" type="ORF">FA047_13630</name>
</gene>
<dbReference type="InterPro" id="IPR014284">
    <property type="entry name" value="RNA_pol_sigma-70_dom"/>
</dbReference>
<sequence>MRDLRITKSITNRTEDSLFRYLSEIGQINMIDAKEEVLLARKIREGDQSAENRLISANLRFVVSCAKKYQHLGLSMGDLISEGNLGLIKAARLFDETRGFKFISYAVWWVRQAMISALNEQVRIIRVPMNQQLGMNAISIEAQKLEQILEREPTLEELSEAIGKKQSQLTEYIQSNARTKYLEDHLPSGDSECNTLLNFLPEEGGDHTGEWIRKEALSLEFNILLSRLSPREQKILRLSFGLGGYPPLENEDIAIRLGLSKERVRQLRTGAIRKLKGIPEALRLREYA</sequence>
<feature type="domain" description="RNA polymerase sigma-70" evidence="5">
    <location>
        <begin position="78"/>
        <end position="91"/>
    </location>
</feature>
<dbReference type="SUPFAM" id="SSF88946">
    <property type="entry name" value="Sigma2 domain of RNA polymerase sigma factors"/>
    <property type="match status" value="1"/>
</dbReference>
<dbReference type="Gene3D" id="1.20.120.1810">
    <property type="match status" value="1"/>
</dbReference>
<dbReference type="GO" id="GO:0003677">
    <property type="term" value="F:DNA binding"/>
    <property type="evidence" value="ECO:0007669"/>
    <property type="project" value="UniProtKB-KW"/>
</dbReference>
<dbReference type="InterPro" id="IPR000943">
    <property type="entry name" value="RNA_pol_sigma70"/>
</dbReference>
<keyword evidence="3" id="KW-0238">DNA-binding</keyword>
<dbReference type="EMBL" id="SWBQ01000003">
    <property type="protein sequence ID" value="TKC06346.1"/>
    <property type="molecule type" value="Genomic_DNA"/>
</dbReference>
<dbReference type="PANTHER" id="PTHR30603:SF47">
    <property type="entry name" value="RNA POLYMERASE SIGMA FACTOR SIGD, CHLOROPLASTIC"/>
    <property type="match status" value="1"/>
</dbReference>
<dbReference type="NCBIfam" id="TIGR02937">
    <property type="entry name" value="sigma70-ECF"/>
    <property type="match status" value="1"/>
</dbReference>
<dbReference type="SUPFAM" id="SSF88659">
    <property type="entry name" value="Sigma3 and sigma4 domains of RNA polymerase sigma factors"/>
    <property type="match status" value="2"/>
</dbReference>
<keyword evidence="2" id="KW-0731">Sigma factor</keyword>
<dbReference type="OrthoDB" id="9809557at2"/>
<dbReference type="GO" id="GO:0006352">
    <property type="term" value="P:DNA-templated transcription initiation"/>
    <property type="evidence" value="ECO:0007669"/>
    <property type="project" value="InterPro"/>
</dbReference>
<accession>A0A4U1CJQ7</accession>
<comment type="caution">
    <text evidence="6">The sequence shown here is derived from an EMBL/GenBank/DDBJ whole genome shotgun (WGS) entry which is preliminary data.</text>
</comment>
<dbReference type="Pfam" id="PF04545">
    <property type="entry name" value="Sigma70_r4"/>
    <property type="match status" value="1"/>
</dbReference>
<dbReference type="PRINTS" id="PR00046">
    <property type="entry name" value="SIGMA70FCT"/>
</dbReference>
<evidence type="ECO:0000313" key="7">
    <source>
        <dbReference type="Proteomes" id="UP000307244"/>
    </source>
</evidence>
<evidence type="ECO:0000256" key="4">
    <source>
        <dbReference type="ARBA" id="ARBA00023163"/>
    </source>
</evidence>
<dbReference type="InterPro" id="IPR013324">
    <property type="entry name" value="RNA_pol_sigma_r3/r4-like"/>
</dbReference>
<dbReference type="Pfam" id="PF04542">
    <property type="entry name" value="Sigma70_r2"/>
    <property type="match status" value="1"/>
</dbReference>
<organism evidence="6 7">
    <name type="scientific">Pedobacter frigoris</name>
    <dbReference type="NCBI Taxonomy" id="2571272"/>
    <lineage>
        <taxon>Bacteria</taxon>
        <taxon>Pseudomonadati</taxon>
        <taxon>Bacteroidota</taxon>
        <taxon>Sphingobacteriia</taxon>
        <taxon>Sphingobacteriales</taxon>
        <taxon>Sphingobacteriaceae</taxon>
        <taxon>Pedobacter</taxon>
    </lineage>
</organism>
<evidence type="ECO:0000256" key="2">
    <source>
        <dbReference type="ARBA" id="ARBA00023082"/>
    </source>
</evidence>
<evidence type="ECO:0000256" key="1">
    <source>
        <dbReference type="ARBA" id="ARBA00023015"/>
    </source>
</evidence>
<dbReference type="Proteomes" id="UP000307244">
    <property type="component" value="Unassembled WGS sequence"/>
</dbReference>
<keyword evidence="1" id="KW-0805">Transcription regulation</keyword>
<keyword evidence="4" id="KW-0804">Transcription</keyword>
<dbReference type="GO" id="GO:0016987">
    <property type="term" value="F:sigma factor activity"/>
    <property type="evidence" value="ECO:0007669"/>
    <property type="project" value="UniProtKB-KW"/>
</dbReference>
<protein>
    <submittedName>
        <fullName evidence="6">RNA polymerase sigma factor RpoD/SigA</fullName>
    </submittedName>
</protein>
<name>A0A4U1CJQ7_9SPHI</name>
<proteinExistence type="predicted"/>
<dbReference type="InterPro" id="IPR007630">
    <property type="entry name" value="RNA_pol_sigma70_r4"/>
</dbReference>
<dbReference type="InterPro" id="IPR007627">
    <property type="entry name" value="RNA_pol_sigma70_r2"/>
</dbReference>
<dbReference type="Gene3D" id="1.10.10.10">
    <property type="entry name" value="Winged helix-like DNA-binding domain superfamily/Winged helix DNA-binding domain"/>
    <property type="match status" value="2"/>
</dbReference>
<dbReference type="InterPro" id="IPR009042">
    <property type="entry name" value="RNA_pol_sigma70_r1_2"/>
</dbReference>
<evidence type="ECO:0000313" key="6">
    <source>
        <dbReference type="EMBL" id="TKC06346.1"/>
    </source>
</evidence>
<evidence type="ECO:0000259" key="5">
    <source>
        <dbReference type="PROSITE" id="PS00715"/>
    </source>
</evidence>
<dbReference type="RefSeq" id="WP_136836605.1">
    <property type="nucleotide sequence ID" value="NZ_SWBQ01000003.1"/>
</dbReference>
<keyword evidence="7" id="KW-1185">Reference proteome</keyword>
<dbReference type="PANTHER" id="PTHR30603">
    <property type="entry name" value="RNA POLYMERASE SIGMA FACTOR RPO"/>
    <property type="match status" value="1"/>
</dbReference>
<dbReference type="InterPro" id="IPR050239">
    <property type="entry name" value="Sigma-70_RNA_pol_init_factors"/>
</dbReference>
<dbReference type="AlphaFoldDB" id="A0A4U1CJQ7"/>
<reference evidence="6 7" key="1">
    <citation type="submission" date="2019-04" db="EMBL/GenBank/DDBJ databases">
        <title>Pedobacter sp. RP-3-15 sp. nov., isolated from Arctic soil.</title>
        <authorList>
            <person name="Dahal R.H."/>
            <person name="Kim D.-U."/>
        </authorList>
    </citation>
    <scope>NUCLEOTIDE SEQUENCE [LARGE SCALE GENOMIC DNA]</scope>
    <source>
        <strain evidence="6 7">RP-3-15</strain>
    </source>
</reference>
<dbReference type="InterPro" id="IPR013325">
    <property type="entry name" value="RNA_pol_sigma_r2"/>
</dbReference>
<dbReference type="InterPro" id="IPR036388">
    <property type="entry name" value="WH-like_DNA-bd_sf"/>
</dbReference>
<dbReference type="Pfam" id="PF00140">
    <property type="entry name" value="Sigma70_r1_2"/>
    <property type="match status" value="1"/>
</dbReference>